<dbReference type="EMBL" id="MCFA01000121">
    <property type="protein sequence ID" value="ORY05898.1"/>
    <property type="molecule type" value="Genomic_DNA"/>
</dbReference>
<sequence length="107" mass="11663">MSRCRDVELSSASETVAIRCSVQPGQSRGAQQAQRPQWAPSSGHPHPHPRTRRCQVRAPRYWGSPRPEQQNSLGPGAGAAEAESSSVSPNAWQWRVHRESLSGGPDV</sequence>
<evidence type="ECO:0000256" key="1">
    <source>
        <dbReference type="SAM" id="MobiDB-lite"/>
    </source>
</evidence>
<gene>
    <name evidence="2" type="ORF">BCR34DRAFT_571665</name>
</gene>
<dbReference type="Proteomes" id="UP000193144">
    <property type="component" value="Unassembled WGS sequence"/>
</dbReference>
<name>A0A1Y1Z6J1_9PLEO</name>
<dbReference type="AlphaFoldDB" id="A0A1Y1Z6J1"/>
<feature type="compositionally biased region" description="Basic residues" evidence="1">
    <location>
        <begin position="45"/>
        <end position="55"/>
    </location>
</feature>
<organism evidence="2 3">
    <name type="scientific">Clohesyomyces aquaticus</name>
    <dbReference type="NCBI Taxonomy" id="1231657"/>
    <lineage>
        <taxon>Eukaryota</taxon>
        <taxon>Fungi</taxon>
        <taxon>Dikarya</taxon>
        <taxon>Ascomycota</taxon>
        <taxon>Pezizomycotina</taxon>
        <taxon>Dothideomycetes</taxon>
        <taxon>Pleosporomycetidae</taxon>
        <taxon>Pleosporales</taxon>
        <taxon>Lindgomycetaceae</taxon>
        <taxon>Clohesyomyces</taxon>
    </lineage>
</organism>
<reference evidence="2 3" key="1">
    <citation type="submission" date="2016-07" db="EMBL/GenBank/DDBJ databases">
        <title>Pervasive Adenine N6-methylation of Active Genes in Fungi.</title>
        <authorList>
            <consortium name="DOE Joint Genome Institute"/>
            <person name="Mondo S.J."/>
            <person name="Dannebaum R.O."/>
            <person name="Kuo R.C."/>
            <person name="Labutti K."/>
            <person name="Haridas S."/>
            <person name="Kuo A."/>
            <person name="Salamov A."/>
            <person name="Ahrendt S.R."/>
            <person name="Lipzen A."/>
            <person name="Sullivan W."/>
            <person name="Andreopoulos W.B."/>
            <person name="Clum A."/>
            <person name="Lindquist E."/>
            <person name="Daum C."/>
            <person name="Ramamoorthy G.K."/>
            <person name="Gryganskyi A."/>
            <person name="Culley D."/>
            <person name="Magnuson J.K."/>
            <person name="James T.Y."/>
            <person name="O'Malley M.A."/>
            <person name="Stajich J.E."/>
            <person name="Spatafora J.W."/>
            <person name="Visel A."/>
            <person name="Grigoriev I.V."/>
        </authorList>
    </citation>
    <scope>NUCLEOTIDE SEQUENCE [LARGE SCALE GENOMIC DNA]</scope>
    <source>
        <strain evidence="2 3">CBS 115471</strain>
    </source>
</reference>
<feature type="region of interest" description="Disordered" evidence="1">
    <location>
        <begin position="21"/>
        <end position="107"/>
    </location>
</feature>
<accession>A0A1Y1Z6J1</accession>
<proteinExistence type="predicted"/>
<comment type="caution">
    <text evidence="2">The sequence shown here is derived from an EMBL/GenBank/DDBJ whole genome shotgun (WGS) entry which is preliminary data.</text>
</comment>
<evidence type="ECO:0000313" key="3">
    <source>
        <dbReference type="Proteomes" id="UP000193144"/>
    </source>
</evidence>
<evidence type="ECO:0000313" key="2">
    <source>
        <dbReference type="EMBL" id="ORY05898.1"/>
    </source>
</evidence>
<feature type="compositionally biased region" description="Low complexity" evidence="1">
    <location>
        <begin position="72"/>
        <end position="91"/>
    </location>
</feature>
<protein>
    <submittedName>
        <fullName evidence="2">Uncharacterized protein</fullName>
    </submittedName>
</protein>
<feature type="compositionally biased region" description="Polar residues" evidence="1">
    <location>
        <begin position="23"/>
        <end position="35"/>
    </location>
</feature>
<keyword evidence="3" id="KW-1185">Reference proteome</keyword>